<protein>
    <recommendedName>
        <fullName evidence="4">DUF4276 family protein</fullName>
    </recommendedName>
</protein>
<dbReference type="EMBL" id="CP022098">
    <property type="protein sequence ID" value="ATB34760.1"/>
    <property type="molecule type" value="Genomic_DNA"/>
</dbReference>
<feature type="compositionally biased region" description="Basic residues" evidence="1">
    <location>
        <begin position="190"/>
        <end position="199"/>
    </location>
</feature>
<reference evidence="2 3" key="1">
    <citation type="submission" date="2017-06" db="EMBL/GenBank/DDBJ databases">
        <title>Sequencing and comparative analysis of myxobacterial genomes.</title>
        <authorList>
            <person name="Rupp O."/>
            <person name="Goesmann A."/>
            <person name="Sogaard-Andersen L."/>
        </authorList>
    </citation>
    <scope>NUCLEOTIDE SEQUENCE [LARGE SCALE GENOMIC DNA]</scope>
    <source>
        <strain evidence="2 3">DSM 52655</strain>
    </source>
</reference>
<organism evidence="2 3">
    <name type="scientific">Cystobacter fuscus</name>
    <dbReference type="NCBI Taxonomy" id="43"/>
    <lineage>
        <taxon>Bacteria</taxon>
        <taxon>Pseudomonadati</taxon>
        <taxon>Myxococcota</taxon>
        <taxon>Myxococcia</taxon>
        <taxon>Myxococcales</taxon>
        <taxon>Cystobacterineae</taxon>
        <taxon>Archangiaceae</taxon>
        <taxon>Cystobacter</taxon>
    </lineage>
</organism>
<sequence length="199" mass="22964">MGSRRVRVVVLCEGMADYRFAYRCLRQCGWREDQITANISRSGRGSAYDHVLDAYPAEVHANRKGMGQRDLLVVIDADTQPEGGRERQLAERLRVAGESARGRKERISLWVPRRQMETWVRFLKHGKADEQTDYKRIHAVRDEDRQPAAQKFARMLATRQPMPHGVVRSMRKAVDEFERIRAAPAGQSPVRRKRKGPRS</sequence>
<feature type="region of interest" description="Disordered" evidence="1">
    <location>
        <begin position="178"/>
        <end position="199"/>
    </location>
</feature>
<name>A0A250IU37_9BACT</name>
<dbReference type="AlphaFoldDB" id="A0A250IU37"/>
<evidence type="ECO:0008006" key="4">
    <source>
        <dbReference type="Google" id="ProtNLM"/>
    </source>
</evidence>
<evidence type="ECO:0000256" key="1">
    <source>
        <dbReference type="SAM" id="MobiDB-lite"/>
    </source>
</evidence>
<evidence type="ECO:0000313" key="2">
    <source>
        <dbReference type="EMBL" id="ATB34760.1"/>
    </source>
</evidence>
<proteinExistence type="predicted"/>
<dbReference type="Proteomes" id="UP000217257">
    <property type="component" value="Chromosome"/>
</dbReference>
<accession>A0A250IU37</accession>
<dbReference type="KEGG" id="cfus:CYFUS_000167"/>
<evidence type="ECO:0000313" key="3">
    <source>
        <dbReference type="Proteomes" id="UP000217257"/>
    </source>
</evidence>
<gene>
    <name evidence="2" type="ORF">CYFUS_000167</name>
</gene>